<protein>
    <recommendedName>
        <fullName evidence="10">Mid2 domain-containing protein</fullName>
    </recommendedName>
</protein>
<feature type="compositionally biased region" description="Acidic residues" evidence="5">
    <location>
        <begin position="191"/>
        <end position="201"/>
    </location>
</feature>
<comment type="subcellular location">
    <subcellularLocation>
        <location evidence="1">Membrane</location>
        <topology evidence="1">Single-pass membrane protein</topology>
    </subcellularLocation>
</comment>
<feature type="compositionally biased region" description="Low complexity" evidence="5">
    <location>
        <begin position="88"/>
        <end position="116"/>
    </location>
</feature>
<dbReference type="PANTHER" id="PTHR15549:SF27">
    <property type="entry name" value="CHITIN-BINDING TYPE-1 DOMAIN-CONTAINING PROTEIN"/>
    <property type="match status" value="1"/>
</dbReference>
<feature type="compositionally biased region" description="Low complexity" evidence="5">
    <location>
        <begin position="263"/>
        <end position="277"/>
    </location>
</feature>
<dbReference type="AlphaFoldDB" id="A0A8H7PQD2"/>
<feature type="region of interest" description="Disordered" evidence="5">
    <location>
        <begin position="263"/>
        <end position="286"/>
    </location>
</feature>
<feature type="compositionally biased region" description="Basic and acidic residues" evidence="5">
    <location>
        <begin position="315"/>
        <end position="329"/>
    </location>
</feature>
<name>A0A8H7PQD2_MORIS</name>
<feature type="chain" id="PRO_5034411276" description="Mid2 domain-containing protein" evidence="7">
    <location>
        <begin position="19"/>
        <end position="329"/>
    </location>
</feature>
<evidence type="ECO:0000256" key="1">
    <source>
        <dbReference type="ARBA" id="ARBA00004167"/>
    </source>
</evidence>
<feature type="region of interest" description="Disordered" evidence="5">
    <location>
        <begin position="20"/>
        <end position="116"/>
    </location>
</feature>
<keyword evidence="7" id="KW-0732">Signal</keyword>
<keyword evidence="9" id="KW-1185">Reference proteome</keyword>
<evidence type="ECO:0000256" key="6">
    <source>
        <dbReference type="SAM" id="Phobius"/>
    </source>
</evidence>
<feature type="signal peptide" evidence="7">
    <location>
        <begin position="1"/>
        <end position="18"/>
    </location>
</feature>
<comment type="caution">
    <text evidence="8">The sequence shown here is derived from an EMBL/GenBank/DDBJ whole genome shotgun (WGS) entry which is preliminary data.</text>
</comment>
<evidence type="ECO:0008006" key="10">
    <source>
        <dbReference type="Google" id="ProtNLM"/>
    </source>
</evidence>
<evidence type="ECO:0000256" key="3">
    <source>
        <dbReference type="ARBA" id="ARBA00022989"/>
    </source>
</evidence>
<feature type="compositionally biased region" description="Low complexity" evidence="5">
    <location>
        <begin position="207"/>
        <end position="224"/>
    </location>
</feature>
<accession>A0A8H7PQD2</accession>
<organism evidence="8 9">
    <name type="scientific">Mortierella isabellina</name>
    <name type="common">Filamentous fungus</name>
    <name type="synonym">Umbelopsis isabellina</name>
    <dbReference type="NCBI Taxonomy" id="91625"/>
    <lineage>
        <taxon>Eukaryota</taxon>
        <taxon>Fungi</taxon>
        <taxon>Fungi incertae sedis</taxon>
        <taxon>Mucoromycota</taxon>
        <taxon>Mucoromycotina</taxon>
        <taxon>Umbelopsidomycetes</taxon>
        <taxon>Umbelopsidales</taxon>
        <taxon>Umbelopsidaceae</taxon>
        <taxon>Umbelopsis</taxon>
    </lineage>
</organism>
<reference evidence="8" key="1">
    <citation type="submission" date="2020-12" db="EMBL/GenBank/DDBJ databases">
        <title>Metabolic potential, ecology and presence of endohyphal bacteria is reflected in genomic diversity of Mucoromycotina.</title>
        <authorList>
            <person name="Muszewska A."/>
            <person name="Okrasinska A."/>
            <person name="Steczkiewicz K."/>
            <person name="Drgas O."/>
            <person name="Orlowska M."/>
            <person name="Perlinska-Lenart U."/>
            <person name="Aleksandrzak-Piekarczyk T."/>
            <person name="Szatraj K."/>
            <person name="Zielenkiewicz U."/>
            <person name="Pilsyk S."/>
            <person name="Malc E."/>
            <person name="Mieczkowski P."/>
            <person name="Kruszewska J.S."/>
            <person name="Biernat P."/>
            <person name="Pawlowska J."/>
        </authorList>
    </citation>
    <scope>NUCLEOTIDE SEQUENCE</scope>
    <source>
        <strain evidence="8">WA0000067209</strain>
    </source>
</reference>
<keyword evidence="4 6" id="KW-0472">Membrane</keyword>
<sequence length="329" mass="32993">MKLNTLIVLLAISATALAQGGAGGGAGGGGDTGGGPGGDPSSSTTIPTVPTTTTTTSAAPTTTTDSTTSAPPTTSVAPPTTSAPPPSSSASATSSVPPSSSSSLAPTSKSAQSSIQPITSTSLVSASTTVAASSTATATPPPSGDGSSSNKTGIIAGATVGGIVGLALIAGILTWINRKGGCTRRRQRDSDFEDYGMDDGDFPPRPMASASAAAAAAGAGAMASPRQQEPTLPQFGGYDDQYNNSARRFVPSYQPQLQQHPDYYDQQQGGQYYNYPGSDQGYSDTTYHDQNYYGAGGAAGAGYYDSKTMGSGDAYKPDDAVENKPHEKM</sequence>
<feature type="compositionally biased region" description="Gly residues" evidence="5">
    <location>
        <begin position="20"/>
        <end position="38"/>
    </location>
</feature>
<proteinExistence type="predicted"/>
<dbReference type="GO" id="GO:0016020">
    <property type="term" value="C:membrane"/>
    <property type="evidence" value="ECO:0007669"/>
    <property type="project" value="UniProtKB-SubCell"/>
</dbReference>
<evidence type="ECO:0000313" key="9">
    <source>
        <dbReference type="Proteomes" id="UP000654370"/>
    </source>
</evidence>
<feature type="region of interest" description="Disordered" evidence="5">
    <location>
        <begin position="182"/>
        <end position="244"/>
    </location>
</feature>
<evidence type="ECO:0000256" key="7">
    <source>
        <dbReference type="SAM" id="SignalP"/>
    </source>
</evidence>
<dbReference type="GO" id="GO:0071944">
    <property type="term" value="C:cell periphery"/>
    <property type="evidence" value="ECO:0007669"/>
    <property type="project" value="UniProtKB-ARBA"/>
</dbReference>
<gene>
    <name evidence="8" type="ORF">INT43_003220</name>
</gene>
<feature type="compositionally biased region" description="Low complexity" evidence="5">
    <location>
        <begin position="39"/>
        <end position="80"/>
    </location>
</feature>
<evidence type="ECO:0000256" key="5">
    <source>
        <dbReference type="SAM" id="MobiDB-lite"/>
    </source>
</evidence>
<keyword evidence="2 6" id="KW-0812">Transmembrane</keyword>
<dbReference type="InterPro" id="IPR051694">
    <property type="entry name" value="Immunoregulatory_rcpt-like"/>
</dbReference>
<dbReference type="Proteomes" id="UP000654370">
    <property type="component" value="Unassembled WGS sequence"/>
</dbReference>
<feature type="region of interest" description="Disordered" evidence="5">
    <location>
        <begin position="306"/>
        <end position="329"/>
    </location>
</feature>
<keyword evidence="3 6" id="KW-1133">Transmembrane helix</keyword>
<dbReference type="EMBL" id="JAEPQZ010000008">
    <property type="protein sequence ID" value="KAG2177973.1"/>
    <property type="molecule type" value="Genomic_DNA"/>
</dbReference>
<evidence type="ECO:0000256" key="4">
    <source>
        <dbReference type="ARBA" id="ARBA00023136"/>
    </source>
</evidence>
<feature type="transmembrane region" description="Helical" evidence="6">
    <location>
        <begin position="154"/>
        <end position="176"/>
    </location>
</feature>
<dbReference type="PANTHER" id="PTHR15549">
    <property type="entry name" value="PAIRED IMMUNOGLOBULIN-LIKE TYPE 2 RECEPTOR"/>
    <property type="match status" value="1"/>
</dbReference>
<dbReference type="OrthoDB" id="2447113at2759"/>
<evidence type="ECO:0000256" key="2">
    <source>
        <dbReference type="ARBA" id="ARBA00022692"/>
    </source>
</evidence>
<evidence type="ECO:0000313" key="8">
    <source>
        <dbReference type="EMBL" id="KAG2177973.1"/>
    </source>
</evidence>